<dbReference type="AlphaFoldDB" id="A0A433DJS1"/>
<dbReference type="PROSITE" id="PS50018">
    <property type="entry name" value="RAS_GTPASE_ACTIV_2"/>
    <property type="match status" value="1"/>
</dbReference>
<feature type="domain" description="Calponin-homology (CH)" evidence="3">
    <location>
        <begin position="71"/>
        <end position="177"/>
    </location>
</feature>
<evidence type="ECO:0000259" key="3">
    <source>
        <dbReference type="PROSITE" id="PS50021"/>
    </source>
</evidence>
<dbReference type="SMART" id="SM00015">
    <property type="entry name" value="IQ"/>
    <property type="match status" value="2"/>
</dbReference>
<dbReference type="PROSITE" id="PS50096">
    <property type="entry name" value="IQ"/>
    <property type="match status" value="2"/>
</dbReference>
<comment type="caution">
    <text evidence="4">The sequence shown here is derived from an EMBL/GenBank/DDBJ whole genome shotgun (WGS) entry which is preliminary data.</text>
</comment>
<reference evidence="4 5" key="1">
    <citation type="journal article" date="2018" name="New Phytol.">
        <title>Phylogenomics of Endogonaceae and evolution of mycorrhizas within Mucoromycota.</title>
        <authorList>
            <person name="Chang Y."/>
            <person name="Desiro A."/>
            <person name="Na H."/>
            <person name="Sandor L."/>
            <person name="Lipzen A."/>
            <person name="Clum A."/>
            <person name="Barry K."/>
            <person name="Grigoriev I.V."/>
            <person name="Martin F.M."/>
            <person name="Stajich J.E."/>
            <person name="Smith M.E."/>
            <person name="Bonito G."/>
            <person name="Spatafora J.W."/>
        </authorList>
    </citation>
    <scope>NUCLEOTIDE SEQUENCE [LARGE SCALE GENOMIC DNA]</scope>
    <source>
        <strain evidence="4 5">GMNB39</strain>
    </source>
</reference>
<keyword evidence="5" id="KW-1185">Reference proteome</keyword>
<dbReference type="Pfam" id="PF00307">
    <property type="entry name" value="CH"/>
    <property type="match status" value="1"/>
</dbReference>
<dbReference type="EMBL" id="RBNI01000960">
    <property type="protein sequence ID" value="RUP51089.1"/>
    <property type="molecule type" value="Genomic_DNA"/>
</dbReference>
<feature type="region of interest" description="Disordered" evidence="1">
    <location>
        <begin position="233"/>
        <end position="259"/>
    </location>
</feature>
<gene>
    <name evidence="4" type="ORF">BC936DRAFT_149938</name>
</gene>
<dbReference type="Pfam" id="PF00616">
    <property type="entry name" value="RasGAP"/>
    <property type="match status" value="1"/>
</dbReference>
<dbReference type="PANTHER" id="PTHR14149">
    <property type="entry name" value="RAS GTPASE-ACTIVATING PROTEIN WITH IQ MOTIF"/>
    <property type="match status" value="1"/>
</dbReference>
<dbReference type="GO" id="GO:0051015">
    <property type="term" value="F:actin filament binding"/>
    <property type="evidence" value="ECO:0007669"/>
    <property type="project" value="TreeGrafter"/>
</dbReference>
<protein>
    <recommendedName>
        <fullName evidence="6">Ras GTPase-activating-like protein IQGAP1</fullName>
    </recommendedName>
</protein>
<dbReference type="GO" id="GO:0005516">
    <property type="term" value="F:calmodulin binding"/>
    <property type="evidence" value="ECO:0007669"/>
    <property type="project" value="TreeGrafter"/>
</dbReference>
<dbReference type="CDD" id="cd21206">
    <property type="entry name" value="CH_IQGAP"/>
    <property type="match status" value="1"/>
</dbReference>
<dbReference type="SMART" id="SM00323">
    <property type="entry name" value="RasGAP"/>
    <property type="match status" value="1"/>
</dbReference>
<evidence type="ECO:0000256" key="1">
    <source>
        <dbReference type="SAM" id="MobiDB-lite"/>
    </source>
</evidence>
<dbReference type="PROSITE" id="PS50021">
    <property type="entry name" value="CH"/>
    <property type="match status" value="1"/>
</dbReference>
<dbReference type="PANTHER" id="PTHR14149:SF14">
    <property type="entry name" value="CALPONIN-HOMOLOGY (CH) DOMAIN-CONTAINING PROTEIN"/>
    <property type="match status" value="1"/>
</dbReference>
<dbReference type="Gene3D" id="1.10.506.10">
    <property type="entry name" value="GTPase Activation - p120gap, domain 1"/>
    <property type="match status" value="1"/>
</dbReference>
<dbReference type="InterPro" id="IPR001715">
    <property type="entry name" value="CH_dom"/>
</dbReference>
<evidence type="ECO:0008006" key="6">
    <source>
        <dbReference type="Google" id="ProtNLM"/>
    </source>
</evidence>
<dbReference type="SMART" id="SM00033">
    <property type="entry name" value="CH"/>
    <property type="match status" value="1"/>
</dbReference>
<dbReference type="Pfam" id="PF03836">
    <property type="entry name" value="RasGAP_C"/>
    <property type="match status" value="1"/>
</dbReference>
<dbReference type="GO" id="GO:0110085">
    <property type="term" value="C:mitotic actomyosin contractile ring"/>
    <property type="evidence" value="ECO:0007669"/>
    <property type="project" value="TreeGrafter"/>
</dbReference>
<dbReference type="InterPro" id="IPR036872">
    <property type="entry name" value="CH_dom_sf"/>
</dbReference>
<evidence type="ECO:0000259" key="2">
    <source>
        <dbReference type="PROSITE" id="PS50018"/>
    </source>
</evidence>
<feature type="domain" description="Ras-GAP" evidence="2">
    <location>
        <begin position="596"/>
        <end position="804"/>
    </location>
</feature>
<dbReference type="InterPro" id="IPR008936">
    <property type="entry name" value="Rho_GTPase_activation_prot"/>
</dbReference>
<evidence type="ECO:0000313" key="4">
    <source>
        <dbReference type="EMBL" id="RUP51089.1"/>
    </source>
</evidence>
<name>A0A433DJS1_9FUNG</name>
<feature type="compositionally biased region" description="Acidic residues" evidence="1">
    <location>
        <begin position="246"/>
        <end position="255"/>
    </location>
</feature>
<sequence length="1231" mass="142961">MASRTASTPLKRLSTMSTREDLSDVYIHTITDDVEDVVGMPGRVRLQRDESRKDRNWMDKMRINMQAYEYLCHIGEAKEWIEACLGETIDPIVELEESMRNGIFLAKLARYFAPKVVKRIFMESRLQFRHSDNINYFFAAIEEARLPKIFWFELTDLYEKKNIPKVIYCIHALSHLLARRNMAPTIRNLVGHLQFTDEQLHATQRGLDLAGVAMPNFRNVGYSLDRELNEIPDTDEYEPMYYEPNDYGESEEDEPLSPRTPTLNLEVIEEDSDEDREDYELELSESEKRAMFWNDADNARRLLKCQAIARTIPLHREFKEAQKRHRDLEPMIIKVQAQSRGYMYRKAWERKWQEIEEIENWAIKVQAEVRGMIQRRRFQERLDHYQSNVAKVVKIQSFYRAKKTGDAYRKLTLNNNPSVSTVKNFVHLLNDSDLDFEEELVPSILLHVRPYTEIERLREVVIHRIRENAQLDSLLNELDIKIALLVKNRITLDEVIKVSRRTNKSQQRRMSQMIANNNAGVGSSGTNPFSLKALDKESRRRLELYQQLFYLLQTEPKYLAKLLCMLKGGPQGVADKGRRIVETAVFTLFGFGQNDREEYLMLKLFKHCIEEEVNMIDNIQEFLRGDYIFIKLVLHHSRGAKERPYFRDLLAPLVQSVLDDDFLDLDTDPISLYRKLIGFEEARSGQASTRPRDVTPQEALADPETRMSFIRHLQQLRTTTEEFLTAIIASTDRMPFGVRFIAKEVMTALKNKFPHEPEENIMKVIANFVYYRAPEGFDVVDQVVSPIQRKNLRDISKMLHQISTGKVFDEQEVYLAPLNDYVAHAAKRFSTWFTAVAQVEDAETHYDIDQYIDLTKTHKPIIYISPVEIFAMHAMLFDKLPDLGPENSDPLREILHELGPPPYADEAQFAEAGQGEISLTLTNRHADAVSQEPDAMLKRLFMETKRLILIVVRVQEGKDLRDILTRPVTARDEETWEELKRMEFGQHEQTGNASGRRRSLVLVEEGEADIKRLSFSELKKLALENILDLEADDFVTRENNFQDMINAIAADIVNKNRRRAQRAAELPKLQQTLGHLDAKCAYLEEQHNSYTDYISVCMQNLTSKTGRRNRFVMPFTRQYFHIRELQRHGKVPRFGSHKYTAKQLYEKGVLLQLDGVSPKVYDKIHLTIASDEVGIITVTASFTGMGIGDTTMELRFEDLLQCQFDNVQVMGLFDGAAKVNVNLLIFLVNKK</sequence>
<dbReference type="OrthoDB" id="775356at2759"/>
<dbReference type="InterPro" id="IPR001936">
    <property type="entry name" value="RasGAP_dom"/>
</dbReference>
<dbReference type="Proteomes" id="UP000268093">
    <property type="component" value="Unassembled WGS sequence"/>
</dbReference>
<proteinExistence type="predicted"/>
<dbReference type="GO" id="GO:1903479">
    <property type="term" value="P:mitotic actomyosin contractile ring assembly actin filament organization"/>
    <property type="evidence" value="ECO:0007669"/>
    <property type="project" value="TreeGrafter"/>
</dbReference>
<dbReference type="InterPro" id="IPR000048">
    <property type="entry name" value="IQ_motif_EF-hand-BS"/>
</dbReference>
<dbReference type="InterPro" id="IPR000593">
    <property type="entry name" value="RasGAP_C"/>
</dbReference>
<accession>A0A433DJS1</accession>
<dbReference type="SUPFAM" id="SSF47576">
    <property type="entry name" value="Calponin-homology domain, CH-domain"/>
    <property type="match status" value="1"/>
</dbReference>
<dbReference type="Gene3D" id="1.10.418.10">
    <property type="entry name" value="Calponin-like domain"/>
    <property type="match status" value="1"/>
</dbReference>
<organism evidence="4 5">
    <name type="scientific">Jimgerdemannia flammicorona</name>
    <dbReference type="NCBI Taxonomy" id="994334"/>
    <lineage>
        <taxon>Eukaryota</taxon>
        <taxon>Fungi</taxon>
        <taxon>Fungi incertae sedis</taxon>
        <taxon>Mucoromycota</taxon>
        <taxon>Mucoromycotina</taxon>
        <taxon>Endogonomycetes</taxon>
        <taxon>Endogonales</taxon>
        <taxon>Endogonaceae</taxon>
        <taxon>Jimgerdemannia</taxon>
    </lineage>
</organism>
<evidence type="ECO:0000313" key="5">
    <source>
        <dbReference type="Proteomes" id="UP000268093"/>
    </source>
</evidence>
<dbReference type="SUPFAM" id="SSF48350">
    <property type="entry name" value="GTPase activation domain, GAP"/>
    <property type="match status" value="1"/>
</dbReference>
<dbReference type="GO" id="GO:0005096">
    <property type="term" value="F:GTPase activator activity"/>
    <property type="evidence" value="ECO:0007669"/>
    <property type="project" value="TreeGrafter"/>
</dbReference>
<dbReference type="SUPFAM" id="SSF143885">
    <property type="entry name" value="RGC domain-like"/>
    <property type="match status" value="1"/>
</dbReference>
<dbReference type="Pfam" id="PF00612">
    <property type="entry name" value="IQ"/>
    <property type="match status" value="2"/>
</dbReference>